<evidence type="ECO:0000313" key="1">
    <source>
        <dbReference type="EMBL" id="QOP44197.1"/>
    </source>
</evidence>
<evidence type="ECO:0000313" key="2">
    <source>
        <dbReference type="Proteomes" id="UP000593719"/>
    </source>
</evidence>
<gene>
    <name evidence="1" type="ORF">FJR45_09675</name>
</gene>
<dbReference type="EMBL" id="CP041235">
    <property type="protein sequence ID" value="QOP44197.1"/>
    <property type="molecule type" value="Genomic_DNA"/>
</dbReference>
<dbReference type="Proteomes" id="UP000593719">
    <property type="component" value="Chromosome"/>
</dbReference>
<dbReference type="AlphaFoldDB" id="A0A7M1B366"/>
<dbReference type="InterPro" id="IPR014948">
    <property type="entry name" value="BrxA"/>
</dbReference>
<sequence length="214" mass="24900">MGGNIVVTLKYLLSYTAVSLQAYEAETIALLYKETLDWDSVAKSVIDDDALQKGTIATRKREFIEFKKRLQTLTSEQLAYYEEATSCDVKNLTMLSCFKLYAFISDFATEVMRNKLLLFDFQLINSDYEAFYDSKRIAYDNLNTISEGTKYKLKQVMFKMFEQAGLIDSVKSKNIQKPYLSEELIKLIVQDDPKYLSSFLYSDNEINEHIKRYK</sequence>
<reference evidence="1 2" key="1">
    <citation type="submission" date="2019-06" db="EMBL/GenBank/DDBJ databases">
        <title>Sulfurimonas gotlandica sp. nov., a chemoautotrophic and psychrotolerant epsilonproteobacterium isolated from a pelagic redoxcline, and an emended description of the genus Sulfurimonas.</title>
        <authorList>
            <person name="Wang S."/>
            <person name="Jiang L."/>
            <person name="Shao Z."/>
        </authorList>
    </citation>
    <scope>NUCLEOTIDE SEQUENCE [LARGE SCALE GENOMIC DNA]</scope>
    <source>
        <strain evidence="1 2">S2-6</strain>
    </source>
</reference>
<name>A0A7M1B366_9BACT</name>
<dbReference type="Pfam" id="PF08849">
    <property type="entry name" value="BrxA"/>
    <property type="match status" value="1"/>
</dbReference>
<dbReference type="RefSeq" id="WP_193150358.1">
    <property type="nucleotide sequence ID" value="NZ_CP041235.1"/>
</dbReference>
<dbReference type="InterPro" id="IPR023137">
    <property type="entry name" value="BrxA_sf"/>
</dbReference>
<accession>A0A7M1B366</accession>
<proteinExistence type="predicted"/>
<organism evidence="1 2">
    <name type="scientific">Sulfurimonas sediminis</name>
    <dbReference type="NCBI Taxonomy" id="2590020"/>
    <lineage>
        <taxon>Bacteria</taxon>
        <taxon>Pseudomonadati</taxon>
        <taxon>Campylobacterota</taxon>
        <taxon>Epsilonproteobacteria</taxon>
        <taxon>Campylobacterales</taxon>
        <taxon>Sulfurimonadaceae</taxon>
        <taxon>Sulfurimonas</taxon>
    </lineage>
</organism>
<dbReference type="Gene3D" id="1.10.3540.10">
    <property type="entry name" value="uncharacterized protein from magnetospirillum magneticum domain"/>
    <property type="match status" value="1"/>
</dbReference>
<protein>
    <submittedName>
        <fullName evidence="1">DUF1819 family protein</fullName>
    </submittedName>
</protein>
<keyword evidence="2" id="KW-1185">Reference proteome</keyword>
<dbReference type="KEGG" id="ssei:FJR45_09675"/>